<dbReference type="Proteomes" id="UP000790347">
    <property type="component" value="Unassembled WGS sequence"/>
</dbReference>
<sequence length="88" mass="10342">MNRKIMKISIKLCFDFYLKTANNFKQLLTLEIIIIIIIDIENSKSSLAASSKMDDYPHNDVDVQQDFFPESPCMEDHHQYLIEIQSLF</sequence>
<protein>
    <submittedName>
        <fullName evidence="1">Uncharacterized protein</fullName>
    </submittedName>
</protein>
<reference evidence="1" key="2">
    <citation type="journal article" date="2022" name="Res Sq">
        <title>Comparative Genomics Reveals Insights into the Divergent Evolution of Astigmatic Mites and Household Pest Adaptations.</title>
        <authorList>
            <person name="Xiong Q."/>
            <person name="Wan A.T.-Y."/>
            <person name="Liu X.-Y."/>
            <person name="Fung C.S.-H."/>
            <person name="Xiao X."/>
            <person name="Malainual N."/>
            <person name="Hou J."/>
            <person name="Wang L."/>
            <person name="Wang M."/>
            <person name="Yang K."/>
            <person name="Cui Y."/>
            <person name="Leung E."/>
            <person name="Nong W."/>
            <person name="Shin S.-K."/>
            <person name="Au S."/>
            <person name="Jeong K.Y."/>
            <person name="Chew F.T."/>
            <person name="Hui J."/>
            <person name="Leung T.F."/>
            <person name="Tungtrongchitr A."/>
            <person name="Zhong N."/>
            <person name="Liu Z."/>
            <person name="Tsui S."/>
        </authorList>
    </citation>
    <scope>NUCLEOTIDE SEQUENCE</scope>
    <source>
        <strain evidence="1">Derf</strain>
        <tissue evidence="1">Whole organism</tissue>
    </source>
</reference>
<name>A0A922I070_DERFA</name>
<accession>A0A922I070</accession>
<reference evidence="1" key="1">
    <citation type="submission" date="2013-05" db="EMBL/GenBank/DDBJ databases">
        <authorList>
            <person name="Yim A.K.Y."/>
            <person name="Chan T.F."/>
            <person name="Ji K.M."/>
            <person name="Liu X.Y."/>
            <person name="Zhou J.W."/>
            <person name="Li R.Q."/>
            <person name="Yang K.Y."/>
            <person name="Li J."/>
            <person name="Li M."/>
            <person name="Law P.T.W."/>
            <person name="Wu Y.L."/>
            <person name="Cai Z.L."/>
            <person name="Qin H."/>
            <person name="Bao Y."/>
            <person name="Leung R.K.K."/>
            <person name="Ng P.K.S."/>
            <person name="Zou J."/>
            <person name="Zhong X.J."/>
            <person name="Ran P.X."/>
            <person name="Zhong N.S."/>
            <person name="Liu Z.G."/>
            <person name="Tsui S.K.W."/>
        </authorList>
    </citation>
    <scope>NUCLEOTIDE SEQUENCE</scope>
    <source>
        <strain evidence="1">Derf</strain>
        <tissue evidence="1">Whole organism</tissue>
    </source>
</reference>
<keyword evidence="2" id="KW-1185">Reference proteome</keyword>
<organism evidence="1 2">
    <name type="scientific">Dermatophagoides farinae</name>
    <name type="common">American house dust mite</name>
    <dbReference type="NCBI Taxonomy" id="6954"/>
    <lineage>
        <taxon>Eukaryota</taxon>
        <taxon>Metazoa</taxon>
        <taxon>Ecdysozoa</taxon>
        <taxon>Arthropoda</taxon>
        <taxon>Chelicerata</taxon>
        <taxon>Arachnida</taxon>
        <taxon>Acari</taxon>
        <taxon>Acariformes</taxon>
        <taxon>Sarcoptiformes</taxon>
        <taxon>Astigmata</taxon>
        <taxon>Psoroptidia</taxon>
        <taxon>Analgoidea</taxon>
        <taxon>Pyroglyphidae</taxon>
        <taxon>Dermatophagoidinae</taxon>
        <taxon>Dermatophagoides</taxon>
    </lineage>
</organism>
<comment type="caution">
    <text evidence="1">The sequence shown here is derived from an EMBL/GenBank/DDBJ whole genome shotgun (WGS) entry which is preliminary data.</text>
</comment>
<dbReference type="AlphaFoldDB" id="A0A922I070"/>
<evidence type="ECO:0000313" key="1">
    <source>
        <dbReference type="EMBL" id="KAH9516098.1"/>
    </source>
</evidence>
<gene>
    <name evidence="1" type="ORF">DERF_006860</name>
</gene>
<evidence type="ECO:0000313" key="2">
    <source>
        <dbReference type="Proteomes" id="UP000790347"/>
    </source>
</evidence>
<proteinExistence type="predicted"/>
<dbReference type="EMBL" id="ASGP02000003">
    <property type="protein sequence ID" value="KAH9516098.1"/>
    <property type="molecule type" value="Genomic_DNA"/>
</dbReference>